<comment type="caution">
    <text evidence="7">The sequence shown here is derived from an EMBL/GenBank/DDBJ whole genome shotgun (WGS) entry which is preliminary data.</text>
</comment>
<name>A0A437K5Z3_9BACI</name>
<dbReference type="PANTHER" id="PTHR37422">
    <property type="entry name" value="TEICHURONIC ACID BIOSYNTHESIS PROTEIN TUAE"/>
    <property type="match status" value="1"/>
</dbReference>
<keyword evidence="8" id="KW-1185">Reference proteome</keyword>
<dbReference type="InterPro" id="IPR007016">
    <property type="entry name" value="O-antigen_ligase-rel_domated"/>
</dbReference>
<feature type="transmembrane region" description="Helical" evidence="5">
    <location>
        <begin position="32"/>
        <end position="51"/>
    </location>
</feature>
<feature type="transmembrane region" description="Helical" evidence="5">
    <location>
        <begin position="274"/>
        <end position="291"/>
    </location>
</feature>
<feature type="transmembrane region" description="Helical" evidence="5">
    <location>
        <begin position="149"/>
        <end position="169"/>
    </location>
</feature>
<evidence type="ECO:0000256" key="3">
    <source>
        <dbReference type="ARBA" id="ARBA00022989"/>
    </source>
</evidence>
<dbReference type="AlphaFoldDB" id="A0A437K5Z3"/>
<sequence>MESKQLVRQTIGALIVVMVLLPLLYAMREADMRLALLLLVSLGGVLLFLYLKSTFGLEDMARGAVYATLVTTFLNQSILSVNIGFFSLFLYRILLIAAVATYILYTLSEKGLKADFDRISVKGIWLFLAIWLAYGTVSMLWSKSIIDNFKYMSLMWMGVLFVYLANVIFTRISRLLIFYGIWMGMTIFLLVLGLINHFLRIQLPSSSLYGAGEYRNGFPTAVFTNQNDFATFLSITFFFYVAAAKNSSSIKVRIPALFLSILTLYVIYLTESRAGILAVIIGLCLYVFLLVSDKVKKLLLIGSVSVAGIAILLLSGRILDKLQLAFTQASYYGATETMPSNLARINLLRNTFQYIVDTFGLGVGAGNIPYYLKHNPVFSTGGVQQVHNWLAEIAGNFGVFILLGYVGLILSLFIQLYRIYRKANGRAYKMLLEASMVGLAAFMASSISPSTISNLYFHWVLMGFVISVLSVFKNRLNTVDKGIGIHER</sequence>
<evidence type="ECO:0000313" key="8">
    <source>
        <dbReference type="Proteomes" id="UP000288024"/>
    </source>
</evidence>
<feature type="transmembrane region" description="Helical" evidence="5">
    <location>
        <begin position="89"/>
        <end position="107"/>
    </location>
</feature>
<feature type="transmembrane region" description="Helical" evidence="5">
    <location>
        <begin position="7"/>
        <end position="26"/>
    </location>
</feature>
<feature type="transmembrane region" description="Helical" evidence="5">
    <location>
        <begin position="176"/>
        <end position="199"/>
    </location>
</feature>
<dbReference type="NCBIfam" id="NF047675">
    <property type="entry name" value="TeichurnBiosyTuaE"/>
    <property type="match status" value="1"/>
</dbReference>
<evidence type="ECO:0000256" key="1">
    <source>
        <dbReference type="ARBA" id="ARBA00004141"/>
    </source>
</evidence>
<dbReference type="EMBL" id="RZTZ01000012">
    <property type="protein sequence ID" value="RVT58539.1"/>
    <property type="molecule type" value="Genomic_DNA"/>
</dbReference>
<comment type="subcellular location">
    <subcellularLocation>
        <location evidence="1">Membrane</location>
        <topology evidence="1">Multi-pass membrane protein</topology>
    </subcellularLocation>
</comment>
<protein>
    <recommendedName>
        <fullName evidence="6">O-antigen ligase-related domain-containing protein</fullName>
    </recommendedName>
</protein>
<dbReference type="PANTHER" id="PTHR37422:SF23">
    <property type="entry name" value="TEICHURONIC ACID BIOSYNTHESIS PROTEIN TUAE"/>
    <property type="match status" value="1"/>
</dbReference>
<evidence type="ECO:0000259" key="6">
    <source>
        <dbReference type="Pfam" id="PF04932"/>
    </source>
</evidence>
<evidence type="ECO:0000256" key="2">
    <source>
        <dbReference type="ARBA" id="ARBA00022692"/>
    </source>
</evidence>
<feature type="transmembrane region" description="Helical" evidence="5">
    <location>
        <begin position="119"/>
        <end position="137"/>
    </location>
</feature>
<dbReference type="RefSeq" id="WP_127740715.1">
    <property type="nucleotide sequence ID" value="NZ_RZTZ01000012.1"/>
</dbReference>
<reference evidence="7 8" key="1">
    <citation type="submission" date="2019-01" db="EMBL/GenBank/DDBJ databases">
        <title>Bacillus sp. M5HDSG1-1, whole genome shotgun sequence.</title>
        <authorList>
            <person name="Tuo L."/>
        </authorList>
    </citation>
    <scope>NUCLEOTIDE SEQUENCE [LARGE SCALE GENOMIC DNA]</scope>
    <source>
        <strain evidence="7 8">M5HDSG1-1</strain>
    </source>
</reference>
<evidence type="ECO:0000256" key="5">
    <source>
        <dbReference type="SAM" id="Phobius"/>
    </source>
</evidence>
<organism evidence="7 8">
    <name type="scientific">Niallia taxi</name>
    <dbReference type="NCBI Taxonomy" id="2499688"/>
    <lineage>
        <taxon>Bacteria</taxon>
        <taxon>Bacillati</taxon>
        <taxon>Bacillota</taxon>
        <taxon>Bacilli</taxon>
        <taxon>Bacillales</taxon>
        <taxon>Bacillaceae</taxon>
        <taxon>Niallia</taxon>
    </lineage>
</organism>
<dbReference type="GO" id="GO:0016020">
    <property type="term" value="C:membrane"/>
    <property type="evidence" value="ECO:0007669"/>
    <property type="project" value="UniProtKB-SubCell"/>
</dbReference>
<keyword evidence="4 5" id="KW-0472">Membrane</keyword>
<feature type="transmembrane region" description="Helical" evidence="5">
    <location>
        <begin position="455"/>
        <end position="472"/>
    </location>
</feature>
<feature type="transmembrane region" description="Helical" evidence="5">
    <location>
        <begin position="397"/>
        <end position="418"/>
    </location>
</feature>
<feature type="transmembrane region" description="Helical" evidence="5">
    <location>
        <begin position="229"/>
        <end position="245"/>
    </location>
</feature>
<dbReference type="InterPro" id="IPR051533">
    <property type="entry name" value="WaaL-like"/>
</dbReference>
<gene>
    <name evidence="7" type="ORF">EM808_21700</name>
</gene>
<feature type="transmembrane region" description="Helical" evidence="5">
    <location>
        <begin position="430"/>
        <end position="449"/>
    </location>
</feature>
<dbReference type="Pfam" id="PF04932">
    <property type="entry name" value="Wzy_C"/>
    <property type="match status" value="1"/>
</dbReference>
<evidence type="ECO:0000256" key="4">
    <source>
        <dbReference type="ARBA" id="ARBA00023136"/>
    </source>
</evidence>
<feature type="domain" description="O-antigen ligase-related" evidence="6">
    <location>
        <begin position="259"/>
        <end position="405"/>
    </location>
</feature>
<evidence type="ECO:0000313" key="7">
    <source>
        <dbReference type="EMBL" id="RVT58539.1"/>
    </source>
</evidence>
<dbReference type="Proteomes" id="UP000288024">
    <property type="component" value="Unassembled WGS sequence"/>
</dbReference>
<proteinExistence type="predicted"/>
<feature type="transmembrane region" description="Helical" evidence="5">
    <location>
        <begin position="252"/>
        <end position="268"/>
    </location>
</feature>
<keyword evidence="3 5" id="KW-1133">Transmembrane helix</keyword>
<accession>A0A437K5Z3</accession>
<feature type="transmembrane region" description="Helical" evidence="5">
    <location>
        <begin position="298"/>
        <end position="319"/>
    </location>
</feature>
<keyword evidence="2 5" id="KW-0812">Transmembrane</keyword>